<proteinExistence type="inferred from homology"/>
<evidence type="ECO:0000313" key="6">
    <source>
        <dbReference type="Proteomes" id="UP000289340"/>
    </source>
</evidence>
<keyword evidence="3" id="KW-0326">Glycosidase</keyword>
<dbReference type="AlphaFoldDB" id="A0A445HPQ0"/>
<comment type="caution">
    <text evidence="5">The sequence shown here is derived from an EMBL/GenBank/DDBJ whole genome shotgun (WGS) entry which is preliminary data.</text>
</comment>
<feature type="non-terminal residue" evidence="5">
    <location>
        <position position="1"/>
    </location>
</feature>
<organism evidence="5 6">
    <name type="scientific">Glycine soja</name>
    <name type="common">Wild soybean</name>
    <dbReference type="NCBI Taxonomy" id="3848"/>
    <lineage>
        <taxon>Eukaryota</taxon>
        <taxon>Viridiplantae</taxon>
        <taxon>Streptophyta</taxon>
        <taxon>Embryophyta</taxon>
        <taxon>Tracheophyta</taxon>
        <taxon>Spermatophyta</taxon>
        <taxon>Magnoliopsida</taxon>
        <taxon>eudicotyledons</taxon>
        <taxon>Gunneridae</taxon>
        <taxon>Pentapetalae</taxon>
        <taxon>rosids</taxon>
        <taxon>fabids</taxon>
        <taxon>Fabales</taxon>
        <taxon>Fabaceae</taxon>
        <taxon>Papilionoideae</taxon>
        <taxon>50 kb inversion clade</taxon>
        <taxon>NPAAA clade</taxon>
        <taxon>indigoferoid/millettioid clade</taxon>
        <taxon>Phaseoleae</taxon>
        <taxon>Glycine</taxon>
        <taxon>Glycine subgen. Soja</taxon>
    </lineage>
</organism>
<protein>
    <submittedName>
        <fullName evidence="5">Beta-glucosidase-like SFR2, chloroplastic</fullName>
    </submittedName>
</protein>
<dbReference type="EMBL" id="QZWG01000012">
    <property type="protein sequence ID" value="RZB75689.1"/>
    <property type="molecule type" value="Genomic_DNA"/>
</dbReference>
<keyword evidence="2" id="KW-0378">Hydrolase</keyword>
<dbReference type="PANTHER" id="PTHR10353">
    <property type="entry name" value="GLYCOSYL HYDROLASE"/>
    <property type="match status" value="1"/>
</dbReference>
<sequence length="161" mass="18800">KLDYIGINYYGQEVVSGADLKLVENVEYSESGCGVYPDGLYRMLLQYHERYKHLNIPFIITEDGEWAEGYGPKFGLVAVDRTNNLARIPRPSYHLFLRIVNTGKVTHEDRERAWDELQRAAKEKKTRPFYWAVDKHRLMYVVFLALISGGLDEPEQRPYIE</sequence>
<dbReference type="Proteomes" id="UP000289340">
    <property type="component" value="Chromosome 12"/>
</dbReference>
<dbReference type="GO" id="GO:0005975">
    <property type="term" value="P:carbohydrate metabolic process"/>
    <property type="evidence" value="ECO:0007669"/>
    <property type="project" value="InterPro"/>
</dbReference>
<gene>
    <name evidence="5" type="ORF">D0Y65_034260</name>
</gene>
<evidence type="ECO:0000256" key="4">
    <source>
        <dbReference type="RuleBase" id="RU003690"/>
    </source>
</evidence>
<evidence type="ECO:0000313" key="5">
    <source>
        <dbReference type="EMBL" id="RZB75689.1"/>
    </source>
</evidence>
<reference evidence="5 6" key="1">
    <citation type="submission" date="2018-09" db="EMBL/GenBank/DDBJ databases">
        <title>A high-quality reference genome of wild soybean provides a powerful tool to mine soybean genomes.</title>
        <authorList>
            <person name="Xie M."/>
            <person name="Chung C.Y.L."/>
            <person name="Li M.-W."/>
            <person name="Wong F.-L."/>
            <person name="Chan T.-F."/>
            <person name="Lam H.-M."/>
        </authorList>
    </citation>
    <scope>NUCLEOTIDE SEQUENCE [LARGE SCALE GENOMIC DNA]</scope>
    <source>
        <strain evidence="6">cv. W05</strain>
        <tissue evidence="5">Hypocotyl of etiolated seedlings</tissue>
    </source>
</reference>
<dbReference type="InterPro" id="IPR017853">
    <property type="entry name" value="GH"/>
</dbReference>
<evidence type="ECO:0000256" key="1">
    <source>
        <dbReference type="ARBA" id="ARBA00010838"/>
    </source>
</evidence>
<name>A0A445HPQ0_GLYSO</name>
<feature type="non-terminal residue" evidence="5">
    <location>
        <position position="161"/>
    </location>
</feature>
<dbReference type="PANTHER" id="PTHR10353:SF209">
    <property type="entry name" value="GALACTOLIPID GALACTOSYLTRANSFERASE SFR2, CHLOROPLASTIC"/>
    <property type="match status" value="1"/>
</dbReference>
<comment type="similarity">
    <text evidence="1 4">Belongs to the glycosyl hydrolase 1 family.</text>
</comment>
<dbReference type="GO" id="GO:0008422">
    <property type="term" value="F:beta-glucosidase activity"/>
    <property type="evidence" value="ECO:0007669"/>
    <property type="project" value="TreeGrafter"/>
</dbReference>
<accession>A0A445HPQ0</accession>
<evidence type="ECO:0000256" key="3">
    <source>
        <dbReference type="ARBA" id="ARBA00023295"/>
    </source>
</evidence>
<keyword evidence="6" id="KW-1185">Reference proteome</keyword>
<dbReference type="Gene3D" id="3.20.20.80">
    <property type="entry name" value="Glycosidases"/>
    <property type="match status" value="2"/>
</dbReference>
<evidence type="ECO:0000256" key="2">
    <source>
        <dbReference type="ARBA" id="ARBA00022801"/>
    </source>
</evidence>
<dbReference type="InterPro" id="IPR001360">
    <property type="entry name" value="Glyco_hydro_1"/>
</dbReference>
<dbReference type="SUPFAM" id="SSF51445">
    <property type="entry name" value="(Trans)glycosidases"/>
    <property type="match status" value="1"/>
</dbReference>